<feature type="binding site" evidence="6">
    <location>
        <begin position="334"/>
        <end position="337"/>
    </location>
    <ligand>
        <name>substrate</name>
    </ligand>
</feature>
<feature type="transmembrane region" description="Helical" evidence="8">
    <location>
        <begin position="119"/>
        <end position="143"/>
    </location>
</feature>
<dbReference type="InterPro" id="IPR005952">
    <property type="entry name" value="Phosphogly_mut1"/>
</dbReference>
<evidence type="ECO:0000313" key="11">
    <source>
        <dbReference type="Proteomes" id="UP000590542"/>
    </source>
</evidence>
<keyword evidence="8" id="KW-0812">Transmembrane</keyword>
<keyword evidence="3" id="KW-0324">Glycolysis</keyword>
<accession>A0A7X9E6T1</accession>
<dbReference type="Proteomes" id="UP000590542">
    <property type="component" value="Unassembled WGS sequence"/>
</dbReference>
<dbReference type="PROSITE" id="PS00175">
    <property type="entry name" value="PG_MUTASE"/>
    <property type="match status" value="1"/>
</dbReference>
<feature type="binding site" evidence="6">
    <location>
        <begin position="256"/>
        <end position="263"/>
    </location>
    <ligand>
        <name>substrate</name>
    </ligand>
</feature>
<feature type="binding site" evidence="6">
    <location>
        <begin position="404"/>
        <end position="405"/>
    </location>
    <ligand>
        <name>substrate</name>
    </ligand>
</feature>
<dbReference type="InterPro" id="IPR029033">
    <property type="entry name" value="His_PPase_superfam"/>
</dbReference>
<organism evidence="10 11">
    <name type="scientific">candidate division WWE3 bacterium</name>
    <dbReference type="NCBI Taxonomy" id="2053526"/>
    <lineage>
        <taxon>Bacteria</taxon>
        <taxon>Katanobacteria</taxon>
    </lineage>
</organism>
<sequence>MTNLIQPILTYLEALATKVPLEIFTVIGSFLEEVVAPIPSPFVLTTAGSITRAQDKALIYILMVALLASVSKTLGAWFLYIITDKLEDVFIPKFGKFFGIKHENIEKIGKYFNGTKRDWLVLFALRSIPIIPSSPISITCGFIKLNKKNFIVSTFFGTIIRSLFFLYLGYTGLSASESLVNGLNKSETIMQIIIVIGILALLFWGYKQRSKLMTNGENNLGNSNKEQEAKDLLNYKKVDELPKEESDDYPTIYIFRHGQTQDNKDFIFSGWRESKLTKEGEKQAKVLAKKLKGIKFDKLISSPQLRAIETMKIAMSLNKFAKDLEIETDERIKERSYGDFTGKSKLEIQLKDPEELKKIRRAYDYTPPSGESIEMVCERVASFCDDLIKQVKGTKVKIAISCHGNSIRGFRKHFEHLSNEETARIETPLGQDYAAYVIKN</sequence>
<dbReference type="AlphaFoldDB" id="A0A7X9E6T1"/>
<comment type="caution">
    <text evidence="10">The sequence shown here is derived from an EMBL/GenBank/DDBJ whole genome shotgun (WGS) entry which is preliminary data.</text>
</comment>
<dbReference type="Pfam" id="PF09335">
    <property type="entry name" value="VTT_dom"/>
    <property type="match status" value="1"/>
</dbReference>
<keyword evidence="4" id="KW-0413">Isomerase</keyword>
<dbReference type="Gene3D" id="3.40.50.1240">
    <property type="entry name" value="Phosphoglycerate mutase-like"/>
    <property type="match status" value="1"/>
</dbReference>
<name>A0A7X9E6T1_UNCKA</name>
<dbReference type="GO" id="GO:0006096">
    <property type="term" value="P:glycolytic process"/>
    <property type="evidence" value="ECO:0007669"/>
    <property type="project" value="UniProtKB-KW"/>
</dbReference>
<protein>
    <recommendedName>
        <fullName evidence="2">phosphoglycerate mutase (2,3-diphosphoglycerate-dependent)</fullName>
        <ecNumber evidence="2">5.4.2.11</ecNumber>
    </recommendedName>
</protein>
<evidence type="ECO:0000256" key="8">
    <source>
        <dbReference type="SAM" id="Phobius"/>
    </source>
</evidence>
<dbReference type="InterPro" id="IPR001345">
    <property type="entry name" value="PG/BPGM_mutase_AS"/>
</dbReference>
<keyword evidence="8" id="KW-1133">Transmembrane helix</keyword>
<feature type="binding site" evidence="6">
    <location>
        <position position="306"/>
    </location>
    <ligand>
        <name>substrate</name>
    </ligand>
</feature>
<evidence type="ECO:0000313" key="10">
    <source>
        <dbReference type="EMBL" id="NMB91515.1"/>
    </source>
</evidence>
<evidence type="ECO:0000256" key="1">
    <source>
        <dbReference type="ARBA" id="ARBA00006717"/>
    </source>
</evidence>
<feature type="domain" description="VTT" evidence="9">
    <location>
        <begin position="38"/>
        <end position="170"/>
    </location>
</feature>
<dbReference type="InterPro" id="IPR013078">
    <property type="entry name" value="His_Pase_superF_clade-1"/>
</dbReference>
<evidence type="ECO:0000256" key="4">
    <source>
        <dbReference type="ARBA" id="ARBA00023235"/>
    </source>
</evidence>
<dbReference type="CDD" id="cd07067">
    <property type="entry name" value="HP_PGM_like"/>
    <property type="match status" value="1"/>
</dbReference>
<dbReference type="EC" id="5.4.2.11" evidence="2"/>
<evidence type="ECO:0000256" key="6">
    <source>
        <dbReference type="PIRSR" id="PIRSR613078-2"/>
    </source>
</evidence>
<evidence type="ECO:0000256" key="7">
    <source>
        <dbReference type="PIRSR" id="PIRSR613078-3"/>
    </source>
</evidence>
<feature type="site" description="Transition state stabilizer" evidence="7">
    <location>
        <position position="403"/>
    </location>
</feature>
<evidence type="ECO:0000256" key="2">
    <source>
        <dbReference type="ARBA" id="ARBA00012028"/>
    </source>
</evidence>
<keyword evidence="8" id="KW-0472">Membrane</keyword>
<comment type="similarity">
    <text evidence="1">Belongs to the phosphoglycerate mutase family. BPG-dependent PGAM subfamily.</text>
</comment>
<feature type="binding site" evidence="6">
    <location>
        <position position="345"/>
    </location>
    <ligand>
        <name>substrate</name>
    </ligand>
</feature>
<evidence type="ECO:0000256" key="3">
    <source>
        <dbReference type="ARBA" id="ARBA00023152"/>
    </source>
</evidence>
<proteinExistence type="inferred from homology"/>
<evidence type="ECO:0000259" key="9">
    <source>
        <dbReference type="Pfam" id="PF09335"/>
    </source>
</evidence>
<dbReference type="Pfam" id="PF00300">
    <property type="entry name" value="His_Phos_1"/>
    <property type="match status" value="1"/>
</dbReference>
<feature type="transmembrane region" description="Helical" evidence="8">
    <location>
        <begin position="57"/>
        <end position="82"/>
    </location>
</feature>
<dbReference type="InterPro" id="IPR032816">
    <property type="entry name" value="VTT_dom"/>
</dbReference>
<dbReference type="GO" id="GO:0004619">
    <property type="term" value="F:phosphoglycerate mutase activity"/>
    <property type="evidence" value="ECO:0007669"/>
    <property type="project" value="UniProtKB-EC"/>
</dbReference>
<feature type="active site" description="Proton donor/acceptor" evidence="5">
    <location>
        <position position="334"/>
    </location>
</feature>
<evidence type="ECO:0000256" key="5">
    <source>
        <dbReference type="PIRSR" id="PIRSR613078-1"/>
    </source>
</evidence>
<feature type="transmembrane region" description="Helical" evidence="8">
    <location>
        <begin position="150"/>
        <end position="168"/>
    </location>
</feature>
<dbReference type="SMART" id="SM00855">
    <property type="entry name" value="PGAM"/>
    <property type="match status" value="1"/>
</dbReference>
<feature type="active site" description="Tele-phosphohistidine intermediate" evidence="5">
    <location>
        <position position="257"/>
    </location>
</feature>
<dbReference type="SUPFAM" id="SSF53254">
    <property type="entry name" value="Phosphoglycerate mutase-like"/>
    <property type="match status" value="1"/>
</dbReference>
<feature type="transmembrane region" description="Helical" evidence="8">
    <location>
        <begin position="188"/>
        <end position="206"/>
    </location>
</feature>
<reference evidence="10 11" key="1">
    <citation type="journal article" date="2020" name="Biotechnol. Biofuels">
        <title>New insights from the biogas microbiome by comprehensive genome-resolved metagenomics of nearly 1600 species originating from multiple anaerobic digesters.</title>
        <authorList>
            <person name="Campanaro S."/>
            <person name="Treu L."/>
            <person name="Rodriguez-R L.M."/>
            <person name="Kovalovszki A."/>
            <person name="Ziels R.M."/>
            <person name="Maus I."/>
            <person name="Zhu X."/>
            <person name="Kougias P.G."/>
            <person name="Basile A."/>
            <person name="Luo G."/>
            <person name="Schluter A."/>
            <person name="Konstantinidis K.T."/>
            <person name="Angelidaki I."/>
        </authorList>
    </citation>
    <scope>NUCLEOTIDE SEQUENCE [LARGE SCALE GENOMIC DNA]</scope>
    <source>
        <strain evidence="10">AS27yjCOA_202</strain>
    </source>
</reference>
<dbReference type="EMBL" id="JAAZNV010000006">
    <property type="protein sequence ID" value="NMB91515.1"/>
    <property type="molecule type" value="Genomic_DNA"/>
</dbReference>
<dbReference type="PANTHER" id="PTHR11931">
    <property type="entry name" value="PHOSPHOGLYCERATE MUTASE"/>
    <property type="match status" value="1"/>
</dbReference>
<gene>
    <name evidence="10" type="ORF">GYA37_01545</name>
</gene>
<feature type="binding site" evidence="6">
    <location>
        <begin position="360"/>
        <end position="361"/>
    </location>
    <ligand>
        <name>substrate</name>
    </ligand>
</feature>